<dbReference type="InterPro" id="IPR029058">
    <property type="entry name" value="AB_hydrolase_fold"/>
</dbReference>
<keyword evidence="3" id="KW-1185">Reference proteome</keyword>
<evidence type="ECO:0000259" key="1">
    <source>
        <dbReference type="Pfam" id="PF12697"/>
    </source>
</evidence>
<proteinExistence type="predicted"/>
<reference evidence="2 3" key="2">
    <citation type="submission" date="2022-06" db="EMBL/GenBank/DDBJ databases">
        <title>Genomic Encyclopedia of Type Strains, Phase I: the one thousand microbial genomes (KMG-I) project.</title>
        <authorList>
            <person name="Kyrpides N."/>
        </authorList>
    </citation>
    <scope>NUCLEOTIDE SEQUENCE [LARGE SCALE GENOMIC DNA]</scope>
    <source>
        <strain evidence="2 3">DSM 43889</strain>
    </source>
</reference>
<dbReference type="PANTHER" id="PTHR43689:SF8">
    <property type="entry name" value="ALPHA_BETA-HYDROLASES SUPERFAMILY PROTEIN"/>
    <property type="match status" value="1"/>
</dbReference>
<sequence length="260" mass="27643">MAPAPLSVTSWGTAGPRVVLVHGSGTWGAATFGFAAQRPLAADHQLVVPDRRGYGASPDTARSDPHEDATDIGELLDDGAHLVGHSSGAVVALLVTAARPDRVRSLTLIEPACFQLAPRDPVVAAAIARNRAALDAVPPTIDAEELVRLNYRSAGLPVPEITERHVRATRTALAERPAWDTPIPSEAVANAPRPTLVITGTWENAADDYREHGGRPIMACARVTADLLGAELLRVPGASHWPHQERPDLVNTALSRLWRG</sequence>
<accession>A0ABT1JNJ1</accession>
<dbReference type="InterPro" id="IPR000073">
    <property type="entry name" value="AB_hydrolase_1"/>
</dbReference>
<name>A0ABT1JNJ1_ACTCY</name>
<dbReference type="Proteomes" id="UP000791080">
    <property type="component" value="Unassembled WGS sequence"/>
</dbReference>
<dbReference type="Gene3D" id="3.40.50.1820">
    <property type="entry name" value="alpha/beta hydrolase"/>
    <property type="match status" value="1"/>
</dbReference>
<dbReference type="EMBL" id="AUBJ02000001">
    <property type="protein sequence ID" value="MCP2333917.1"/>
    <property type="molecule type" value="Genomic_DNA"/>
</dbReference>
<organism evidence="2 3">
    <name type="scientific">Actinoalloteichus caeruleus DSM 43889</name>
    <dbReference type="NCBI Taxonomy" id="1120930"/>
    <lineage>
        <taxon>Bacteria</taxon>
        <taxon>Bacillati</taxon>
        <taxon>Actinomycetota</taxon>
        <taxon>Actinomycetes</taxon>
        <taxon>Pseudonocardiales</taxon>
        <taxon>Pseudonocardiaceae</taxon>
        <taxon>Actinoalloteichus</taxon>
        <taxon>Actinoalloteichus cyanogriseus</taxon>
    </lineage>
</organism>
<feature type="domain" description="AB hydrolase-1" evidence="1">
    <location>
        <begin position="18"/>
        <end position="251"/>
    </location>
</feature>
<reference evidence="2 3" key="1">
    <citation type="submission" date="2013-07" db="EMBL/GenBank/DDBJ databases">
        <authorList>
            <consortium name="DOE Joint Genome Institute"/>
            <person name="Reeve W."/>
            <person name="Huntemann M."/>
            <person name="Han J."/>
            <person name="Chen A."/>
            <person name="Kyrpides N."/>
            <person name="Mavromatis K."/>
            <person name="Markowitz V."/>
            <person name="Palaniappan K."/>
            <person name="Ivanova N."/>
            <person name="Schaumberg A."/>
            <person name="Pati A."/>
            <person name="Liolios K."/>
            <person name="Nordberg H.P."/>
            <person name="Cantor M.N."/>
            <person name="Hua S.X."/>
            <person name="Woyke T."/>
        </authorList>
    </citation>
    <scope>NUCLEOTIDE SEQUENCE [LARGE SCALE GENOMIC DNA]</scope>
    <source>
        <strain evidence="2 3">DSM 43889</strain>
    </source>
</reference>
<comment type="caution">
    <text evidence="2">The sequence shown here is derived from an EMBL/GenBank/DDBJ whole genome shotgun (WGS) entry which is preliminary data.</text>
</comment>
<gene>
    <name evidence="2" type="ORF">G443_004187</name>
</gene>
<evidence type="ECO:0000313" key="2">
    <source>
        <dbReference type="EMBL" id="MCP2333917.1"/>
    </source>
</evidence>
<protein>
    <submittedName>
        <fullName evidence="2">Pimeloyl-ACP methyl ester carboxylesterase</fullName>
    </submittedName>
</protein>
<dbReference type="PANTHER" id="PTHR43689">
    <property type="entry name" value="HYDROLASE"/>
    <property type="match status" value="1"/>
</dbReference>
<evidence type="ECO:0000313" key="3">
    <source>
        <dbReference type="Proteomes" id="UP000791080"/>
    </source>
</evidence>
<dbReference type="SUPFAM" id="SSF53474">
    <property type="entry name" value="alpha/beta-Hydrolases"/>
    <property type="match status" value="1"/>
</dbReference>
<dbReference type="Pfam" id="PF12697">
    <property type="entry name" value="Abhydrolase_6"/>
    <property type="match status" value="1"/>
</dbReference>
<dbReference type="RefSeq" id="WP_051313990.1">
    <property type="nucleotide sequence ID" value="NZ_AUBJ02000001.1"/>
</dbReference>